<protein>
    <recommendedName>
        <fullName evidence="6">Peptidyl-prolyl cis-trans isomerase</fullName>
        <ecNumber evidence="6">5.2.1.8</ecNumber>
    </recommendedName>
</protein>
<dbReference type="GO" id="GO:0016853">
    <property type="term" value="F:isomerase activity"/>
    <property type="evidence" value="ECO:0007669"/>
    <property type="project" value="UniProtKB-KW"/>
</dbReference>
<evidence type="ECO:0000313" key="8">
    <source>
        <dbReference type="EMBL" id="MBF5055588.1"/>
    </source>
</evidence>
<evidence type="ECO:0000256" key="3">
    <source>
        <dbReference type="ARBA" id="ARBA00023110"/>
    </source>
</evidence>
<evidence type="ECO:0000313" key="9">
    <source>
        <dbReference type="Proteomes" id="UP000662703"/>
    </source>
</evidence>
<gene>
    <name evidence="8" type="ORF">Y5W_00882</name>
</gene>
<evidence type="ECO:0000256" key="2">
    <source>
        <dbReference type="ARBA" id="ARBA00006577"/>
    </source>
</evidence>
<dbReference type="Pfam" id="PF00254">
    <property type="entry name" value="FKBP_C"/>
    <property type="match status" value="1"/>
</dbReference>
<proteinExistence type="inferred from homology"/>
<dbReference type="InterPro" id="IPR046357">
    <property type="entry name" value="PPIase_dom_sf"/>
</dbReference>
<keyword evidence="9" id="KW-1185">Reference proteome</keyword>
<dbReference type="PROSITE" id="PS50059">
    <property type="entry name" value="FKBP_PPIASE"/>
    <property type="match status" value="1"/>
</dbReference>
<dbReference type="EC" id="5.2.1.8" evidence="6"/>
<name>A0ABS0AN76_9GAMM</name>
<comment type="caution">
    <text evidence="8">The sequence shown here is derived from an EMBL/GenBank/DDBJ whole genome shotgun (WGS) entry which is preliminary data.</text>
</comment>
<dbReference type="PANTHER" id="PTHR47861:SF4">
    <property type="entry name" value="FKBP-TYPE 16 KDA PEPTIDYL-PROLYL CIS-TRANS ISOMERASE"/>
    <property type="match status" value="1"/>
</dbReference>
<dbReference type="EMBL" id="ARXX01000009">
    <property type="protein sequence ID" value="MBF5055588.1"/>
    <property type="molecule type" value="Genomic_DNA"/>
</dbReference>
<comment type="similarity">
    <text evidence="2 6">Belongs to the FKBP-type PPIase family.</text>
</comment>
<keyword evidence="3 5" id="KW-0697">Rotamase</keyword>
<accession>A0ABS0AN76</accession>
<comment type="catalytic activity">
    <reaction evidence="1 5 6">
        <text>[protein]-peptidylproline (omega=180) = [protein]-peptidylproline (omega=0)</text>
        <dbReference type="Rhea" id="RHEA:16237"/>
        <dbReference type="Rhea" id="RHEA-COMP:10747"/>
        <dbReference type="Rhea" id="RHEA-COMP:10748"/>
        <dbReference type="ChEBI" id="CHEBI:83833"/>
        <dbReference type="ChEBI" id="CHEBI:83834"/>
        <dbReference type="EC" id="5.2.1.8"/>
    </reaction>
</comment>
<sequence length="155" mass="17124">MTDELFAGPQTRVTLHFAVRLMDGTEMDSTFDGEPATFAWGDGSLLPGFEKAILGLRPGDRRSVFIDAESGFGEHNEQNVQHFNRSTFEVEDVEPGMVMNFADAAGAELPGVVTDVDDDWVTVDFNHPLAGRDLTFVVEIIDVQHDVPEQTVRLN</sequence>
<evidence type="ECO:0000259" key="7">
    <source>
        <dbReference type="PROSITE" id="PS50059"/>
    </source>
</evidence>
<dbReference type="Proteomes" id="UP000662703">
    <property type="component" value="Unassembled WGS sequence"/>
</dbReference>
<keyword evidence="4 5" id="KW-0413">Isomerase</keyword>
<feature type="domain" description="PPIase FKBP-type" evidence="7">
    <location>
        <begin position="10"/>
        <end position="96"/>
    </location>
</feature>
<dbReference type="InterPro" id="IPR048261">
    <property type="entry name" value="SlpA/SlyD-like_ins_sf"/>
</dbReference>
<dbReference type="Gene3D" id="3.10.50.40">
    <property type="match status" value="1"/>
</dbReference>
<reference evidence="8 9" key="1">
    <citation type="submission" date="2012-09" db="EMBL/GenBank/DDBJ databases">
        <title>Genome Sequence of alkane-degrading Bacterium Alcanivorax sp. 521-1.</title>
        <authorList>
            <person name="Lai Q."/>
            <person name="Shao Z."/>
        </authorList>
    </citation>
    <scope>NUCLEOTIDE SEQUENCE [LARGE SCALE GENOMIC DNA]</scope>
    <source>
        <strain evidence="8 9">521-1</strain>
    </source>
</reference>
<evidence type="ECO:0000256" key="4">
    <source>
        <dbReference type="ARBA" id="ARBA00023235"/>
    </source>
</evidence>
<evidence type="ECO:0000256" key="5">
    <source>
        <dbReference type="PROSITE-ProRule" id="PRU00277"/>
    </source>
</evidence>
<dbReference type="PANTHER" id="PTHR47861">
    <property type="entry name" value="FKBP-TYPE PEPTIDYL-PROLYL CIS-TRANS ISOMERASE SLYD"/>
    <property type="match status" value="1"/>
</dbReference>
<dbReference type="SUPFAM" id="SSF54534">
    <property type="entry name" value="FKBP-like"/>
    <property type="match status" value="1"/>
</dbReference>
<dbReference type="Gene3D" id="2.40.10.330">
    <property type="match status" value="1"/>
</dbReference>
<organism evidence="8 9">
    <name type="scientific">Alloalcanivorax profundimaris</name>
    <dbReference type="NCBI Taxonomy" id="2735259"/>
    <lineage>
        <taxon>Bacteria</taxon>
        <taxon>Pseudomonadati</taxon>
        <taxon>Pseudomonadota</taxon>
        <taxon>Gammaproteobacteria</taxon>
        <taxon>Oceanospirillales</taxon>
        <taxon>Alcanivoracaceae</taxon>
        <taxon>Alloalcanivorax</taxon>
    </lineage>
</organism>
<dbReference type="InterPro" id="IPR001179">
    <property type="entry name" value="PPIase_FKBP_dom"/>
</dbReference>
<evidence type="ECO:0000256" key="1">
    <source>
        <dbReference type="ARBA" id="ARBA00000971"/>
    </source>
</evidence>
<dbReference type="RefSeq" id="WP_194296484.1">
    <property type="nucleotide sequence ID" value="NZ_ARXX01000009.1"/>
</dbReference>
<evidence type="ECO:0000256" key="6">
    <source>
        <dbReference type="RuleBase" id="RU003915"/>
    </source>
</evidence>